<feature type="domain" description="tRNA-modifying protein YgfZ-like beta-barrel" evidence="1">
    <location>
        <begin position="214"/>
        <end position="275"/>
    </location>
</feature>
<keyword evidence="3" id="KW-1185">Reference proteome</keyword>
<gene>
    <name evidence="2" type="ORF">FCL40_10930</name>
</gene>
<protein>
    <submittedName>
        <fullName evidence="2">tRNA-modifying protein YgfZ</fullName>
    </submittedName>
</protein>
<comment type="caution">
    <text evidence="2">The sequence shown here is derived from an EMBL/GenBank/DDBJ whole genome shotgun (WGS) entry which is preliminary data.</text>
</comment>
<dbReference type="Gene3D" id="2.40.30.160">
    <property type="match status" value="1"/>
</dbReference>
<organism evidence="2 3">
    <name type="scientific">Ferrimonas sediminicola</name>
    <dbReference type="NCBI Taxonomy" id="2569538"/>
    <lineage>
        <taxon>Bacteria</taxon>
        <taxon>Pseudomonadati</taxon>
        <taxon>Pseudomonadota</taxon>
        <taxon>Gammaproteobacteria</taxon>
        <taxon>Alteromonadales</taxon>
        <taxon>Ferrimonadaceae</taxon>
        <taxon>Ferrimonas</taxon>
    </lineage>
</organism>
<dbReference type="AlphaFoldDB" id="A0A4U1BCC0"/>
<dbReference type="Gene3D" id="3.30.70.1630">
    <property type="match status" value="1"/>
</dbReference>
<sequence length="293" mass="31851">MAQLIPLTHLGLIRISGDDTLTFLQGQLTINLLALEANRWSWGGHCDPKGKLLASFRLFKRDGEVLMVMPRDLIPLDLPQLQKYAVFNKVTITDASDELALHGLLGNDACQLAQELFAGEGTLRHQGDASLLLDQDSAIIVGDLPGGLAALDGGSTELWLRHEIARAWPMLPASHSGELVPQMLNLDAVGGIQYDKGCYIGQETVARMHFRGGNKRATFVLKGSCDTLPEGELELALGDNWRRGGTLLNSQLVDGELWATAVMAKDVAPDARLRLGEVALAIEPRPYPLFGQE</sequence>
<proteinExistence type="predicted"/>
<dbReference type="Pfam" id="PF21130">
    <property type="entry name" value="YgfZ_barrel"/>
    <property type="match status" value="1"/>
</dbReference>
<dbReference type="SUPFAM" id="SSF101790">
    <property type="entry name" value="Aminomethyltransferase beta-barrel domain"/>
    <property type="match status" value="1"/>
</dbReference>
<dbReference type="SUPFAM" id="SSF103025">
    <property type="entry name" value="Folate-binding domain"/>
    <property type="match status" value="1"/>
</dbReference>
<dbReference type="Gene3D" id="3.30.70.1400">
    <property type="entry name" value="Aminomethyltransferase beta-barrel domains"/>
    <property type="match status" value="1"/>
</dbReference>
<dbReference type="PANTHER" id="PTHR22602:SF0">
    <property type="entry name" value="TRANSFERASE CAF17, MITOCHONDRIAL-RELATED"/>
    <property type="match status" value="1"/>
</dbReference>
<evidence type="ECO:0000259" key="1">
    <source>
        <dbReference type="Pfam" id="PF21130"/>
    </source>
</evidence>
<dbReference type="Proteomes" id="UP000305674">
    <property type="component" value="Unassembled WGS sequence"/>
</dbReference>
<dbReference type="EMBL" id="SWCI01000006">
    <property type="protein sequence ID" value="TKB48663.1"/>
    <property type="molecule type" value="Genomic_DNA"/>
</dbReference>
<dbReference type="PANTHER" id="PTHR22602">
    <property type="entry name" value="TRANSFERASE CAF17, MITOCHONDRIAL-RELATED"/>
    <property type="match status" value="1"/>
</dbReference>
<evidence type="ECO:0000313" key="2">
    <source>
        <dbReference type="EMBL" id="TKB48663.1"/>
    </source>
</evidence>
<dbReference type="InterPro" id="IPR045179">
    <property type="entry name" value="YgfZ/GcvT"/>
</dbReference>
<name>A0A4U1BCC0_9GAMM</name>
<dbReference type="RefSeq" id="WP_136853340.1">
    <property type="nucleotide sequence ID" value="NZ_SWCI01000006.1"/>
</dbReference>
<dbReference type="OrthoDB" id="9796287at2"/>
<dbReference type="InterPro" id="IPR048451">
    <property type="entry name" value="YgfZ_barrel"/>
</dbReference>
<dbReference type="GO" id="GO:0016226">
    <property type="term" value="P:iron-sulfur cluster assembly"/>
    <property type="evidence" value="ECO:0007669"/>
    <property type="project" value="TreeGrafter"/>
</dbReference>
<accession>A0A4U1BCC0</accession>
<evidence type="ECO:0000313" key="3">
    <source>
        <dbReference type="Proteomes" id="UP000305674"/>
    </source>
</evidence>
<dbReference type="InterPro" id="IPR017703">
    <property type="entry name" value="YgfZ/GCV_T_CS"/>
</dbReference>
<reference evidence="2 3" key="1">
    <citation type="submission" date="2019-04" db="EMBL/GenBank/DDBJ databases">
        <authorList>
            <person name="Hwang J.C."/>
        </authorList>
    </citation>
    <scope>NUCLEOTIDE SEQUENCE [LARGE SCALE GENOMIC DNA]</scope>
    <source>
        <strain evidence="2 3">IMCC35001</strain>
    </source>
</reference>
<dbReference type="InterPro" id="IPR029043">
    <property type="entry name" value="GcvT/YgfZ_C"/>
</dbReference>
<dbReference type="NCBIfam" id="TIGR03317">
    <property type="entry name" value="ygfZ_signature"/>
    <property type="match status" value="1"/>
</dbReference>